<dbReference type="InterPro" id="IPR016067">
    <property type="entry name" value="S-AdoMet_deCO2ase_core"/>
</dbReference>
<keyword evidence="3" id="KW-0745">Spermidine biosynthesis</keyword>
<evidence type="ECO:0000313" key="6">
    <source>
        <dbReference type="Proteomes" id="UP001153076"/>
    </source>
</evidence>
<evidence type="ECO:0000256" key="2">
    <source>
        <dbReference type="ARBA" id="ARBA00008466"/>
    </source>
</evidence>
<dbReference type="EMBL" id="JAKOGI010001030">
    <property type="protein sequence ID" value="KAJ8428293.1"/>
    <property type="molecule type" value="Genomic_DNA"/>
</dbReference>
<dbReference type="GO" id="GO:0006597">
    <property type="term" value="P:spermine biosynthetic process"/>
    <property type="evidence" value="ECO:0007669"/>
    <property type="project" value="TreeGrafter"/>
</dbReference>
<dbReference type="PANTHER" id="PTHR11570:SF33">
    <property type="entry name" value="ADENOSYLMETHIONINE DECARBOXYLASE"/>
    <property type="match status" value="1"/>
</dbReference>
<dbReference type="Proteomes" id="UP001153076">
    <property type="component" value="Unassembled WGS sequence"/>
</dbReference>
<keyword evidence="4" id="KW-0620">Polyamine biosynthesis</keyword>
<comment type="pathway">
    <text evidence="1">Amine and polyamine biosynthesis; S-adenosylmethioninamine biosynthesis; S-adenosylmethioninamine from S-adenosyl-L-methionine: step 1/1.</text>
</comment>
<proteinExistence type="inferred from homology"/>
<dbReference type="PANTHER" id="PTHR11570">
    <property type="entry name" value="S-ADENOSYLMETHIONINE DECARBOXYLASE"/>
    <property type="match status" value="1"/>
</dbReference>
<comment type="similarity">
    <text evidence="2">Belongs to the eukaryotic AdoMetDC family.</text>
</comment>
<dbReference type="GO" id="GO:0004014">
    <property type="term" value="F:adenosylmethionine decarboxylase activity"/>
    <property type="evidence" value="ECO:0007669"/>
    <property type="project" value="InterPro"/>
</dbReference>
<dbReference type="AlphaFoldDB" id="A0A9Q1GY97"/>
<comment type="caution">
    <text evidence="5">The sequence shown here is derived from an EMBL/GenBank/DDBJ whole genome shotgun (WGS) entry which is preliminary data.</text>
</comment>
<dbReference type="Gene3D" id="3.60.90.10">
    <property type="entry name" value="S-adenosylmethionine decarboxylase"/>
    <property type="match status" value="1"/>
</dbReference>
<keyword evidence="6" id="KW-1185">Reference proteome</keyword>
<evidence type="ECO:0000256" key="1">
    <source>
        <dbReference type="ARBA" id="ARBA00004911"/>
    </source>
</evidence>
<organism evidence="5 6">
    <name type="scientific">Carnegiea gigantea</name>
    <dbReference type="NCBI Taxonomy" id="171969"/>
    <lineage>
        <taxon>Eukaryota</taxon>
        <taxon>Viridiplantae</taxon>
        <taxon>Streptophyta</taxon>
        <taxon>Embryophyta</taxon>
        <taxon>Tracheophyta</taxon>
        <taxon>Spermatophyta</taxon>
        <taxon>Magnoliopsida</taxon>
        <taxon>eudicotyledons</taxon>
        <taxon>Gunneridae</taxon>
        <taxon>Pentapetalae</taxon>
        <taxon>Caryophyllales</taxon>
        <taxon>Cactineae</taxon>
        <taxon>Cactaceae</taxon>
        <taxon>Cactoideae</taxon>
        <taxon>Echinocereeae</taxon>
        <taxon>Carnegiea</taxon>
    </lineage>
</organism>
<name>A0A9Q1GY97_9CARY</name>
<dbReference type="InterPro" id="IPR048283">
    <property type="entry name" value="AdoMetDC-like"/>
</dbReference>
<evidence type="ECO:0000256" key="4">
    <source>
        <dbReference type="ARBA" id="ARBA00023115"/>
    </source>
</evidence>
<gene>
    <name evidence="5" type="ORF">Cgig2_027425</name>
</gene>
<evidence type="ECO:0000313" key="5">
    <source>
        <dbReference type="EMBL" id="KAJ8428293.1"/>
    </source>
</evidence>
<reference evidence="5" key="1">
    <citation type="submission" date="2022-04" db="EMBL/GenBank/DDBJ databases">
        <title>Carnegiea gigantea Genome sequencing and assembly v2.</title>
        <authorList>
            <person name="Copetti D."/>
            <person name="Sanderson M.J."/>
            <person name="Burquez A."/>
            <person name="Wojciechowski M.F."/>
        </authorList>
    </citation>
    <scope>NUCLEOTIDE SEQUENCE</scope>
    <source>
        <strain evidence="5">SGP5-SGP5p</strain>
        <tissue evidence="5">Aerial part</tissue>
    </source>
</reference>
<protein>
    <submittedName>
        <fullName evidence="5">Uncharacterized protein</fullName>
    </submittedName>
</protein>
<evidence type="ECO:0000256" key="3">
    <source>
        <dbReference type="ARBA" id="ARBA00023066"/>
    </source>
</evidence>
<dbReference type="Pfam" id="PF01536">
    <property type="entry name" value="SAM_decarbox"/>
    <property type="match status" value="1"/>
</dbReference>
<dbReference type="SUPFAM" id="SSF56276">
    <property type="entry name" value="S-adenosylmethionine decarboxylase"/>
    <property type="match status" value="1"/>
</dbReference>
<dbReference type="GO" id="GO:0008295">
    <property type="term" value="P:spermidine biosynthetic process"/>
    <property type="evidence" value="ECO:0007669"/>
    <property type="project" value="UniProtKB-KW"/>
</dbReference>
<accession>A0A9Q1GY97</accession>
<sequence>MPSKAGNNPDFNTNDIRGRRSPFQVWIDNMNDERMKKGITLHGLSTVAENHCGLRSRQKRASVFTKSNSCPASSMTEPSGTMPILQESEICDFDFDPCEYLMNSTGGGAISTIHVAPEGRFSCASFEASGYDVKALNLERLIERVLTGFQSMEFSAAIHSDKHMDVGSVKEPVVADGYYLELGKEELCGARGKRIGLRGASHRDQY</sequence>
<dbReference type="GO" id="GO:0005829">
    <property type="term" value="C:cytosol"/>
    <property type="evidence" value="ECO:0007669"/>
    <property type="project" value="TreeGrafter"/>
</dbReference>
<dbReference type="OrthoDB" id="1068353at2759"/>